<dbReference type="InterPro" id="IPR011701">
    <property type="entry name" value="MFS"/>
</dbReference>
<feature type="transmembrane region" description="Helical" evidence="5">
    <location>
        <begin position="291"/>
        <end position="311"/>
    </location>
</feature>
<evidence type="ECO:0000256" key="5">
    <source>
        <dbReference type="SAM" id="Phobius"/>
    </source>
</evidence>
<dbReference type="InterPro" id="IPR020846">
    <property type="entry name" value="MFS_dom"/>
</dbReference>
<proteinExistence type="predicted"/>
<protein>
    <submittedName>
        <fullName evidence="7">MFS transporter</fullName>
    </submittedName>
</protein>
<comment type="subcellular location">
    <subcellularLocation>
        <location evidence="1">Cell membrane</location>
        <topology evidence="1">Multi-pass membrane protein</topology>
    </subcellularLocation>
</comment>
<dbReference type="RefSeq" id="WP_381835307.1">
    <property type="nucleotide sequence ID" value="NZ_JBHTCF010000013.1"/>
</dbReference>
<feature type="transmembrane region" description="Helical" evidence="5">
    <location>
        <begin position="379"/>
        <end position="397"/>
    </location>
</feature>
<accession>A0ABW2JPW4</accession>
<feature type="transmembrane region" description="Helical" evidence="5">
    <location>
        <begin position="61"/>
        <end position="82"/>
    </location>
</feature>
<evidence type="ECO:0000256" key="1">
    <source>
        <dbReference type="ARBA" id="ARBA00004651"/>
    </source>
</evidence>
<evidence type="ECO:0000313" key="8">
    <source>
        <dbReference type="Proteomes" id="UP001596523"/>
    </source>
</evidence>
<feature type="transmembrane region" description="Helical" evidence="5">
    <location>
        <begin position="229"/>
        <end position="251"/>
    </location>
</feature>
<name>A0ABW2JPW4_9ACTN</name>
<dbReference type="EMBL" id="JBHTCF010000013">
    <property type="protein sequence ID" value="MFC7307857.1"/>
    <property type="molecule type" value="Genomic_DNA"/>
</dbReference>
<evidence type="ECO:0000259" key="6">
    <source>
        <dbReference type="PROSITE" id="PS50850"/>
    </source>
</evidence>
<evidence type="ECO:0000256" key="3">
    <source>
        <dbReference type="ARBA" id="ARBA00022989"/>
    </source>
</evidence>
<evidence type="ECO:0000313" key="7">
    <source>
        <dbReference type="EMBL" id="MFC7307857.1"/>
    </source>
</evidence>
<keyword evidence="3 5" id="KW-1133">Transmembrane helix</keyword>
<keyword evidence="2 5" id="KW-0812">Transmembrane</keyword>
<dbReference type="PANTHER" id="PTHR42910:SF1">
    <property type="entry name" value="MAJOR FACILITATOR SUPERFAMILY (MFS) PROFILE DOMAIN-CONTAINING PROTEIN"/>
    <property type="match status" value="1"/>
</dbReference>
<dbReference type="Proteomes" id="UP001596523">
    <property type="component" value="Unassembled WGS sequence"/>
</dbReference>
<dbReference type="CDD" id="cd17324">
    <property type="entry name" value="MFS_NepI_like"/>
    <property type="match status" value="1"/>
</dbReference>
<feature type="transmembrane region" description="Helical" evidence="5">
    <location>
        <begin position="317"/>
        <end position="336"/>
    </location>
</feature>
<dbReference type="PANTHER" id="PTHR42910">
    <property type="entry name" value="TRANSPORTER SCO4007-RELATED"/>
    <property type="match status" value="1"/>
</dbReference>
<feature type="transmembrane region" description="Helical" evidence="5">
    <location>
        <begin position="89"/>
        <end position="108"/>
    </location>
</feature>
<feature type="transmembrane region" description="Helical" evidence="5">
    <location>
        <begin position="114"/>
        <end position="139"/>
    </location>
</feature>
<dbReference type="Pfam" id="PF07690">
    <property type="entry name" value="MFS_1"/>
    <property type="match status" value="1"/>
</dbReference>
<gene>
    <name evidence="7" type="ORF">ACFQVC_26980</name>
</gene>
<dbReference type="Gene3D" id="1.20.1250.20">
    <property type="entry name" value="MFS general substrate transporter like domains"/>
    <property type="match status" value="1"/>
</dbReference>
<keyword evidence="4 5" id="KW-0472">Membrane</keyword>
<reference evidence="8" key="1">
    <citation type="journal article" date="2019" name="Int. J. Syst. Evol. Microbiol.">
        <title>The Global Catalogue of Microorganisms (GCM) 10K type strain sequencing project: providing services to taxonomists for standard genome sequencing and annotation.</title>
        <authorList>
            <consortium name="The Broad Institute Genomics Platform"/>
            <consortium name="The Broad Institute Genome Sequencing Center for Infectious Disease"/>
            <person name="Wu L."/>
            <person name="Ma J."/>
        </authorList>
    </citation>
    <scope>NUCLEOTIDE SEQUENCE [LARGE SCALE GENOMIC DNA]</scope>
    <source>
        <strain evidence="8">SYNS20</strain>
    </source>
</reference>
<dbReference type="PROSITE" id="PS50850">
    <property type="entry name" value="MFS"/>
    <property type="match status" value="1"/>
</dbReference>
<comment type="caution">
    <text evidence="7">The sequence shown here is derived from an EMBL/GenBank/DDBJ whole genome shotgun (WGS) entry which is preliminary data.</text>
</comment>
<dbReference type="InterPro" id="IPR036259">
    <property type="entry name" value="MFS_trans_sf"/>
</dbReference>
<keyword evidence="8" id="KW-1185">Reference proteome</keyword>
<evidence type="ECO:0000256" key="4">
    <source>
        <dbReference type="ARBA" id="ARBA00023136"/>
    </source>
</evidence>
<feature type="transmembrane region" description="Helical" evidence="5">
    <location>
        <begin position="23"/>
        <end position="41"/>
    </location>
</feature>
<evidence type="ECO:0000256" key="2">
    <source>
        <dbReference type="ARBA" id="ARBA00022692"/>
    </source>
</evidence>
<sequence>MPTSPPPPASPCPSASPPALSRGLVLLLAVACGAAVGNIYFPQAVSPLVATGLGVPPDTAALVVTTAQLGYAVGIFLLVPLGDRFPYRPLIATLLGITALSLLAAGAAPELPALLGASVLVGVTTVIAPVIAPMAAGLAPADRRGAVNGTLLSGSLGGMLLSRAAGGALGEWLGWRAPYLLAAALAGGIAVLLARALPTTPAPTRQRYASLVAGPLRLLRTEPELRRSCWYQAMVFGAFQAVWTGVALLLTSGTYGLGAQAVGLLALVNVATMACSPLAGRKADRRGPDAVSLVAILDALVSAGVLAGGVLGGAVGLTALVAGTLLLDVAMSAGMVANQVRIFALRPEARSRLNTAYMTCGFLGGSLGSWLGARAYTGLGWLGVCALVALLTSLALGRHLAHRRRTVTRPSAARPGTPPAP</sequence>
<feature type="transmembrane region" description="Helical" evidence="5">
    <location>
        <begin position="177"/>
        <end position="197"/>
    </location>
</feature>
<feature type="transmembrane region" description="Helical" evidence="5">
    <location>
        <begin position="257"/>
        <end position="279"/>
    </location>
</feature>
<organism evidence="7 8">
    <name type="scientific">Streptomyces monticola</name>
    <dbReference type="NCBI Taxonomy" id="2666263"/>
    <lineage>
        <taxon>Bacteria</taxon>
        <taxon>Bacillati</taxon>
        <taxon>Actinomycetota</taxon>
        <taxon>Actinomycetes</taxon>
        <taxon>Kitasatosporales</taxon>
        <taxon>Streptomycetaceae</taxon>
        <taxon>Streptomyces</taxon>
    </lineage>
</organism>
<feature type="domain" description="Major facilitator superfamily (MFS) profile" evidence="6">
    <location>
        <begin position="21"/>
        <end position="401"/>
    </location>
</feature>
<dbReference type="SUPFAM" id="SSF103473">
    <property type="entry name" value="MFS general substrate transporter"/>
    <property type="match status" value="1"/>
</dbReference>
<feature type="transmembrane region" description="Helical" evidence="5">
    <location>
        <begin position="146"/>
        <end position="165"/>
    </location>
</feature>
<feature type="transmembrane region" description="Helical" evidence="5">
    <location>
        <begin position="356"/>
        <end position="373"/>
    </location>
</feature>